<dbReference type="InterPro" id="IPR036312">
    <property type="entry name" value="Bifun_inhib/LTP/seed_sf"/>
</dbReference>
<organism evidence="12 13">
    <name type="scientific">Rhodamnia argentea</name>
    <dbReference type="NCBI Taxonomy" id="178133"/>
    <lineage>
        <taxon>Eukaryota</taxon>
        <taxon>Viridiplantae</taxon>
        <taxon>Streptophyta</taxon>
        <taxon>Embryophyta</taxon>
        <taxon>Tracheophyta</taxon>
        <taxon>Spermatophyta</taxon>
        <taxon>Magnoliopsida</taxon>
        <taxon>eudicotyledons</taxon>
        <taxon>Gunneridae</taxon>
        <taxon>Pentapetalae</taxon>
        <taxon>rosids</taxon>
        <taxon>malvids</taxon>
        <taxon>Myrtales</taxon>
        <taxon>Myrtaceae</taxon>
        <taxon>Myrtoideae</taxon>
        <taxon>Myrteae</taxon>
        <taxon>Australasian group</taxon>
        <taxon>Rhodamnia</taxon>
    </lineage>
</organism>
<dbReference type="SUPFAM" id="SSF47699">
    <property type="entry name" value="Bifunctional inhibitor/lipid-transfer protein/seed storage 2S albumin"/>
    <property type="match status" value="1"/>
</dbReference>
<keyword evidence="4" id="KW-0336">GPI-anchor</keyword>
<sequence length="152" mass="15540">MTSTSRRTPLLLAAALLFAAGAAILAEAQTPATQTCASKLVPCADYMNSTNPPDTCCNPIKQAVATDLACLCNLYNTPNLLASLGINVTQALQLTKECGVSTDTGLCNASATSPSSSTTPPPATPGGDSDAGRITWSGISSSFLILASMMFY</sequence>
<evidence type="ECO:0000256" key="4">
    <source>
        <dbReference type="ARBA" id="ARBA00022622"/>
    </source>
</evidence>
<comment type="similarity">
    <text evidence="2">Belongs to the plant LTP family.</text>
</comment>
<evidence type="ECO:0000256" key="5">
    <source>
        <dbReference type="ARBA" id="ARBA00022729"/>
    </source>
</evidence>
<keyword evidence="5 10" id="KW-0732">Signal</keyword>
<evidence type="ECO:0000256" key="8">
    <source>
        <dbReference type="ARBA" id="ARBA00023288"/>
    </source>
</evidence>
<dbReference type="GeneID" id="115746538"/>
<gene>
    <name evidence="13" type="primary">LOC115746538</name>
</gene>
<evidence type="ECO:0000256" key="10">
    <source>
        <dbReference type="SAM" id="SignalP"/>
    </source>
</evidence>
<evidence type="ECO:0000256" key="9">
    <source>
        <dbReference type="SAM" id="MobiDB-lite"/>
    </source>
</evidence>
<feature type="region of interest" description="Disordered" evidence="9">
    <location>
        <begin position="109"/>
        <end position="132"/>
    </location>
</feature>
<dbReference type="PANTHER" id="PTHR33044">
    <property type="entry name" value="BIFUNCTIONAL INHIBITOR/LIPID-TRANSFER PROTEIN/SEED STORAGE 2S ALBUMIN SUPERFAMILY PROTEIN-RELATED"/>
    <property type="match status" value="1"/>
</dbReference>
<evidence type="ECO:0000256" key="2">
    <source>
        <dbReference type="ARBA" id="ARBA00009748"/>
    </source>
</evidence>
<dbReference type="KEGG" id="rarg:115746538"/>
<dbReference type="RefSeq" id="XP_030538200.2">
    <property type="nucleotide sequence ID" value="XM_030682340.2"/>
</dbReference>
<dbReference type="AlphaFoldDB" id="A0A8B8PTW4"/>
<keyword evidence="8" id="KW-0449">Lipoprotein</keyword>
<dbReference type="InterPro" id="IPR016140">
    <property type="entry name" value="Bifunc_inhib/LTP/seed_store"/>
</dbReference>
<proteinExistence type="inferred from homology"/>
<dbReference type="Pfam" id="PF14368">
    <property type="entry name" value="LTP_2"/>
    <property type="match status" value="1"/>
</dbReference>
<evidence type="ECO:0000259" key="11">
    <source>
        <dbReference type="Pfam" id="PF14368"/>
    </source>
</evidence>
<dbReference type="CDD" id="cd00010">
    <property type="entry name" value="AAI_LTSS"/>
    <property type="match status" value="1"/>
</dbReference>
<evidence type="ECO:0000256" key="1">
    <source>
        <dbReference type="ARBA" id="ARBA00004609"/>
    </source>
</evidence>
<keyword evidence="7" id="KW-0325">Glycoprotein</keyword>
<evidence type="ECO:0000313" key="13">
    <source>
        <dbReference type="RefSeq" id="XP_030538200.2"/>
    </source>
</evidence>
<name>A0A8B8PTW4_9MYRT</name>
<keyword evidence="4" id="KW-0472">Membrane</keyword>
<protein>
    <submittedName>
        <fullName evidence="13">Non-specific lipid transfer protein GPI-anchored 7-like</fullName>
    </submittedName>
</protein>
<dbReference type="GO" id="GO:0098552">
    <property type="term" value="C:side of membrane"/>
    <property type="evidence" value="ECO:0007669"/>
    <property type="project" value="UniProtKB-KW"/>
</dbReference>
<feature type="domain" description="Bifunctional inhibitor/plant lipid transfer protein/seed storage helical" evidence="11">
    <location>
        <begin position="21"/>
        <end position="107"/>
    </location>
</feature>
<feature type="signal peptide" evidence="10">
    <location>
        <begin position="1"/>
        <end position="28"/>
    </location>
</feature>
<keyword evidence="12" id="KW-1185">Reference proteome</keyword>
<dbReference type="InterPro" id="IPR006311">
    <property type="entry name" value="TAT_signal"/>
</dbReference>
<feature type="compositionally biased region" description="Low complexity" evidence="9">
    <location>
        <begin position="109"/>
        <end position="118"/>
    </location>
</feature>
<comment type="subcellular location">
    <subcellularLocation>
        <location evidence="1">Cell membrane</location>
        <topology evidence="1">Lipid-anchor</topology>
        <topology evidence="1">GPI-anchor</topology>
    </subcellularLocation>
</comment>
<dbReference type="Gene3D" id="1.10.110.10">
    <property type="entry name" value="Plant lipid-transfer and hydrophobic proteins"/>
    <property type="match status" value="1"/>
</dbReference>
<evidence type="ECO:0000256" key="3">
    <source>
        <dbReference type="ARBA" id="ARBA00022475"/>
    </source>
</evidence>
<dbReference type="Proteomes" id="UP000827889">
    <property type="component" value="Chromosome 3"/>
</dbReference>
<dbReference type="PROSITE" id="PS51318">
    <property type="entry name" value="TAT"/>
    <property type="match status" value="1"/>
</dbReference>
<evidence type="ECO:0000313" key="12">
    <source>
        <dbReference type="Proteomes" id="UP000827889"/>
    </source>
</evidence>
<feature type="chain" id="PRO_5047318178" evidence="10">
    <location>
        <begin position="29"/>
        <end position="152"/>
    </location>
</feature>
<accession>A0A8B8PTW4</accession>
<reference evidence="13" key="1">
    <citation type="submission" date="2025-08" db="UniProtKB">
        <authorList>
            <consortium name="RefSeq"/>
        </authorList>
    </citation>
    <scope>IDENTIFICATION</scope>
    <source>
        <tissue evidence="13">Leaf</tissue>
    </source>
</reference>
<dbReference type="InterPro" id="IPR043325">
    <property type="entry name" value="LTSS"/>
</dbReference>
<evidence type="ECO:0000256" key="7">
    <source>
        <dbReference type="ARBA" id="ARBA00023180"/>
    </source>
</evidence>
<keyword evidence="3" id="KW-1003">Cell membrane</keyword>
<keyword evidence="6" id="KW-1015">Disulfide bond</keyword>
<dbReference type="GO" id="GO:0005886">
    <property type="term" value="C:plasma membrane"/>
    <property type="evidence" value="ECO:0007669"/>
    <property type="project" value="UniProtKB-SubCell"/>
</dbReference>
<evidence type="ECO:0000256" key="6">
    <source>
        <dbReference type="ARBA" id="ARBA00023157"/>
    </source>
</evidence>